<evidence type="ECO:0000256" key="1">
    <source>
        <dbReference type="ARBA" id="ARBA00001936"/>
    </source>
</evidence>
<evidence type="ECO:0000256" key="22">
    <source>
        <dbReference type="ARBA" id="ARBA00059245"/>
    </source>
</evidence>
<gene>
    <name evidence="25" type="primary">RvY_15179</name>
    <name evidence="25" type="synonym">RvY_15179.1</name>
    <name evidence="25" type="ORF">RvY_15179-1</name>
</gene>
<sequence>MKDLCWRFRVSFLKSPVTVFFWLVIFVFYGLLFLMTPSTKVQKRAASSSTEKKVRIFCLVLTQPKNHRSHAKAVKETWGRRCDQLLFISSLDDPDLPAINAGIPEGREHLWAKTRSAFIFAYKFLDGFDWFYKADDDTYAIMENMRHLLVNYSPDETLWFGSRFRRFVKHGYMSGGAGYVLSREAVRRLVEDGFGKQKCKRNESFAEDVEMGRCMQTLKVRAGDSRDEKKRNRFFPFLPADHLAPTLQRRVKVTLALSCFLTFGLFRIILDLTGIWQTAWYWKNLFYPEKEGNECCSHRAISFHYVTPGKMREMEYLTYSLRTS</sequence>
<evidence type="ECO:0000256" key="4">
    <source>
        <dbReference type="ARBA" id="ARBA00006462"/>
    </source>
</evidence>
<keyword evidence="14 23" id="KW-0472">Membrane</keyword>
<evidence type="ECO:0000256" key="14">
    <source>
        <dbReference type="ARBA" id="ARBA00023136"/>
    </source>
</evidence>
<reference evidence="25 26" key="1">
    <citation type="journal article" date="2016" name="Nat. Commun.">
        <title>Extremotolerant tardigrade genome and improved radiotolerance of human cultured cells by tardigrade-unique protein.</title>
        <authorList>
            <person name="Hashimoto T."/>
            <person name="Horikawa D.D."/>
            <person name="Saito Y."/>
            <person name="Kuwahara H."/>
            <person name="Kozuka-Hata H."/>
            <person name="Shin-I T."/>
            <person name="Minakuchi Y."/>
            <person name="Ohishi K."/>
            <person name="Motoyama A."/>
            <person name="Aizu T."/>
            <person name="Enomoto A."/>
            <person name="Kondo K."/>
            <person name="Tanaka S."/>
            <person name="Hara Y."/>
            <person name="Koshikawa S."/>
            <person name="Sagara H."/>
            <person name="Miura T."/>
            <person name="Yokobori S."/>
            <person name="Miyagawa K."/>
            <person name="Suzuki Y."/>
            <person name="Kubo T."/>
            <person name="Oyama M."/>
            <person name="Kohara Y."/>
            <person name="Fujiyama A."/>
            <person name="Arakawa K."/>
            <person name="Katayama T."/>
            <person name="Toyoda A."/>
            <person name="Kunieda T."/>
        </authorList>
    </citation>
    <scope>NUCLEOTIDE SEQUENCE [LARGE SCALE GENOMIC DNA]</scope>
    <source>
        <strain evidence="25 26">YOKOZUNA-1</strain>
    </source>
</reference>
<evidence type="ECO:0000256" key="19">
    <source>
        <dbReference type="ARBA" id="ARBA00041226"/>
    </source>
</evidence>
<evidence type="ECO:0000256" key="17">
    <source>
        <dbReference type="ARBA" id="ARBA00023211"/>
    </source>
</evidence>
<evidence type="ECO:0000256" key="9">
    <source>
        <dbReference type="ARBA" id="ARBA00022692"/>
    </source>
</evidence>
<dbReference type="GO" id="GO:0016263">
    <property type="term" value="F:glycoprotein-N-acetylgalactosamine 3-beta-galactosyltransferase activity"/>
    <property type="evidence" value="ECO:0007669"/>
    <property type="project" value="UniProtKB-EC"/>
</dbReference>
<dbReference type="GO" id="GO:0000166">
    <property type="term" value="F:nucleotide binding"/>
    <property type="evidence" value="ECO:0007669"/>
    <property type="project" value="UniProtKB-KW"/>
</dbReference>
<keyword evidence="15" id="KW-1015">Disulfide bond</keyword>
<evidence type="ECO:0000256" key="12">
    <source>
        <dbReference type="ARBA" id="ARBA00022968"/>
    </source>
</evidence>
<comment type="subunit">
    <text evidence="5">Homodimer; disulfide-linked.</text>
</comment>
<evidence type="ECO:0000256" key="13">
    <source>
        <dbReference type="ARBA" id="ARBA00022989"/>
    </source>
</evidence>
<protein>
    <recommendedName>
        <fullName evidence="18">Glycoprotein-N-acetylgalactosamine 3-beta-galactosyltransferase 1</fullName>
        <ecNumber evidence="6">2.4.1.122</ecNumber>
    </recommendedName>
    <alternativeName>
        <fullName evidence="20">Core 1 O-glycan T-synthase</fullName>
    </alternativeName>
    <alternativeName>
        <fullName evidence="21">Core 1 UDP-galactose:N-acetylgalactosamine-alpha-R beta 1,3-galactosyltransferase 1</fullName>
    </alternativeName>
    <alternativeName>
        <fullName evidence="19">Core 1 beta1,3-galactosyltransferase 1</fullName>
    </alternativeName>
</protein>
<comment type="cofactor">
    <cofactor evidence="1">
        <name>Mn(2+)</name>
        <dbReference type="ChEBI" id="CHEBI:29035"/>
    </cofactor>
</comment>
<dbReference type="AlphaFoldDB" id="A0A1D1VTZ1"/>
<evidence type="ECO:0000256" key="5">
    <source>
        <dbReference type="ARBA" id="ARBA00011748"/>
    </source>
</evidence>
<name>A0A1D1VTZ1_RAMVA</name>
<evidence type="ECO:0000256" key="3">
    <source>
        <dbReference type="ARBA" id="ARBA00004922"/>
    </source>
</evidence>
<comment type="function">
    <text evidence="22">Glycosyltransferase that generates the core 1 O-glycan Gal-beta1-3GalNAc-alpha1-Ser/Thr (T antigen), which is a precursor for many extended O-glycans in glycoproteins.</text>
</comment>
<comment type="caution">
    <text evidence="25">The sequence shown here is derived from an EMBL/GenBank/DDBJ whole genome shotgun (WGS) entry which is preliminary data.</text>
</comment>
<evidence type="ECO:0000313" key="25">
    <source>
        <dbReference type="EMBL" id="GAV04985.1"/>
    </source>
</evidence>
<dbReference type="InterPro" id="IPR026050">
    <property type="entry name" value="C1GALT1/C1GALT1_chp1"/>
</dbReference>
<evidence type="ECO:0000256" key="10">
    <source>
        <dbReference type="ARBA" id="ARBA00022723"/>
    </source>
</evidence>
<comment type="subcellular location">
    <subcellularLocation>
        <location evidence="2">Membrane</location>
        <topology evidence="2">Single-pass type II membrane protein</topology>
    </subcellularLocation>
</comment>
<dbReference type="UniPathway" id="UPA00378"/>
<organism evidence="25 26">
    <name type="scientific">Ramazzottius varieornatus</name>
    <name type="common">Water bear</name>
    <name type="synonym">Tardigrade</name>
    <dbReference type="NCBI Taxonomy" id="947166"/>
    <lineage>
        <taxon>Eukaryota</taxon>
        <taxon>Metazoa</taxon>
        <taxon>Ecdysozoa</taxon>
        <taxon>Tardigrada</taxon>
        <taxon>Eutardigrada</taxon>
        <taxon>Parachela</taxon>
        <taxon>Hypsibioidea</taxon>
        <taxon>Ramazzottiidae</taxon>
        <taxon>Ramazzottius</taxon>
    </lineage>
</organism>
<keyword evidence="11" id="KW-0547">Nucleotide-binding</keyword>
<dbReference type="FunFam" id="3.90.550.50:FF:000017">
    <property type="entry name" value="Glycoprotein-N-acetylgalactosamine 3-beta-galactosyltransferase 1"/>
    <property type="match status" value="1"/>
</dbReference>
<keyword evidence="13 23" id="KW-1133">Transmembrane helix</keyword>
<evidence type="ECO:0000256" key="6">
    <source>
        <dbReference type="ARBA" id="ARBA00012557"/>
    </source>
</evidence>
<comment type="similarity">
    <text evidence="4">Belongs to the glycosyltransferase 31 family. Beta3-Gal-T subfamily.</text>
</comment>
<accession>A0A1D1VTZ1</accession>
<dbReference type="OrthoDB" id="414175at2759"/>
<keyword evidence="8" id="KW-0808">Transferase</keyword>
<evidence type="ECO:0000313" key="26">
    <source>
        <dbReference type="Proteomes" id="UP000186922"/>
    </source>
</evidence>
<evidence type="ECO:0000259" key="24">
    <source>
        <dbReference type="Pfam" id="PF02434"/>
    </source>
</evidence>
<dbReference type="Pfam" id="PF02434">
    <property type="entry name" value="Fringe"/>
    <property type="match status" value="1"/>
</dbReference>
<feature type="transmembrane region" description="Helical" evidence="23">
    <location>
        <begin position="12"/>
        <end position="34"/>
    </location>
</feature>
<feature type="domain" description="Fringe-like glycosyltransferase" evidence="24">
    <location>
        <begin position="55"/>
        <end position="222"/>
    </location>
</feature>
<dbReference type="GO" id="GO:0016020">
    <property type="term" value="C:membrane"/>
    <property type="evidence" value="ECO:0007669"/>
    <property type="project" value="UniProtKB-SubCell"/>
</dbReference>
<evidence type="ECO:0000256" key="18">
    <source>
        <dbReference type="ARBA" id="ARBA00040898"/>
    </source>
</evidence>
<feature type="transmembrane region" description="Helical" evidence="23">
    <location>
        <begin position="253"/>
        <end position="276"/>
    </location>
</feature>
<keyword evidence="10" id="KW-0479">Metal-binding</keyword>
<keyword evidence="26" id="KW-1185">Reference proteome</keyword>
<evidence type="ECO:0000256" key="16">
    <source>
        <dbReference type="ARBA" id="ARBA00023180"/>
    </source>
</evidence>
<evidence type="ECO:0000256" key="8">
    <source>
        <dbReference type="ARBA" id="ARBA00022679"/>
    </source>
</evidence>
<keyword evidence="7" id="KW-0328">Glycosyltransferase</keyword>
<evidence type="ECO:0000256" key="23">
    <source>
        <dbReference type="SAM" id="Phobius"/>
    </source>
</evidence>
<dbReference type="STRING" id="947166.A0A1D1VTZ1"/>
<evidence type="ECO:0000256" key="2">
    <source>
        <dbReference type="ARBA" id="ARBA00004606"/>
    </source>
</evidence>
<dbReference type="PANTHER" id="PTHR23033:SF14">
    <property type="entry name" value="GLYCOPROTEIN-N-ACETYLGALACTOSAMINE 3-BETA-GALACTOSYLTRANSFERASE 1-RELATED"/>
    <property type="match status" value="1"/>
</dbReference>
<keyword evidence="12" id="KW-0735">Signal-anchor</keyword>
<dbReference type="Proteomes" id="UP000186922">
    <property type="component" value="Unassembled WGS sequence"/>
</dbReference>
<dbReference type="GO" id="GO:0030145">
    <property type="term" value="F:manganese ion binding"/>
    <property type="evidence" value="ECO:0007669"/>
    <property type="project" value="UniProtKB-ARBA"/>
</dbReference>
<comment type="pathway">
    <text evidence="3">Protein modification; protein glycosylation.</text>
</comment>
<dbReference type="EC" id="2.4.1.122" evidence="6"/>
<evidence type="ECO:0000256" key="11">
    <source>
        <dbReference type="ARBA" id="ARBA00022741"/>
    </source>
</evidence>
<evidence type="ECO:0000256" key="7">
    <source>
        <dbReference type="ARBA" id="ARBA00022676"/>
    </source>
</evidence>
<keyword evidence="16" id="KW-0325">Glycoprotein</keyword>
<evidence type="ECO:0000256" key="21">
    <source>
        <dbReference type="ARBA" id="ARBA00043065"/>
    </source>
</evidence>
<proteinExistence type="inferred from homology"/>
<keyword evidence="17" id="KW-0464">Manganese</keyword>
<dbReference type="PANTHER" id="PTHR23033">
    <property type="entry name" value="BETA1,3-GALACTOSYLTRANSFERASE"/>
    <property type="match status" value="1"/>
</dbReference>
<dbReference type="InterPro" id="IPR003378">
    <property type="entry name" value="Fringe-like_glycosylTrfase"/>
</dbReference>
<evidence type="ECO:0000256" key="15">
    <source>
        <dbReference type="ARBA" id="ARBA00023157"/>
    </source>
</evidence>
<dbReference type="Gene3D" id="3.90.550.50">
    <property type="match status" value="1"/>
</dbReference>
<keyword evidence="9 23" id="KW-0812">Transmembrane</keyword>
<evidence type="ECO:0000256" key="20">
    <source>
        <dbReference type="ARBA" id="ARBA00042009"/>
    </source>
</evidence>
<dbReference type="EMBL" id="BDGG01000011">
    <property type="protein sequence ID" value="GAV04985.1"/>
    <property type="molecule type" value="Genomic_DNA"/>
</dbReference>